<organism evidence="2 3">
    <name type="scientific">Cloacibacterium normanense</name>
    <dbReference type="NCBI Taxonomy" id="237258"/>
    <lineage>
        <taxon>Bacteria</taxon>
        <taxon>Pseudomonadati</taxon>
        <taxon>Bacteroidota</taxon>
        <taxon>Flavobacteriia</taxon>
        <taxon>Flavobacteriales</taxon>
        <taxon>Weeksellaceae</taxon>
    </lineage>
</organism>
<evidence type="ECO:0008006" key="4">
    <source>
        <dbReference type="Google" id="ProtNLM"/>
    </source>
</evidence>
<evidence type="ECO:0000313" key="3">
    <source>
        <dbReference type="Proteomes" id="UP000238565"/>
    </source>
</evidence>
<dbReference type="EMBL" id="PTPZ01000001">
    <property type="protein sequence ID" value="PPZ92640.1"/>
    <property type="molecule type" value="Genomic_DNA"/>
</dbReference>
<keyword evidence="1" id="KW-0732">Signal</keyword>
<sequence length="472" mass="54460">MKKYFLLILLLYQSFFSQNTTGVFNDGFIFTNAIQGNPSSFLQSSNPWEINIISLDSYLYNNYGYVSKQSLLGISGENDFTISNKKSSNDLPKNTVGFTVHDKFDGHFQADVLGPAVAVKFKIKDHEFAAGFYTRLRTFGNAFNVAEPYKHDNFVDQPSYNRLFEPFSVNMASLQENNFFLSKSFLQTKTSEFNVGVNFKHSKIWDALIVKENKSFHIDYNRDENSLVFNNFDGEILFATSYDFDKNNYKPKDYGHAVGGDIGFTYIDYGDYDKEEGEYLQKLAFSVTDIGFIKVNGEKHVFNGDPFTINRKNDFQHLTSISDFLQELSSHVYSDPTASLVGTQFTVALPTALHFSYSGNLRRNRYLTLGVNQRVPLYKYAFKTPNLFYVNLAKTHHLITYSAQLSLFEYKKPQLGAYLRFGPFFIGSDNILPVFFRQDKFNSFDVYFGFKIYPFWDSSESRRSRKECYCDK</sequence>
<accession>A0A2S7I7T6</accession>
<dbReference type="Proteomes" id="UP000238565">
    <property type="component" value="Unassembled WGS sequence"/>
</dbReference>
<dbReference type="RefSeq" id="WP_104792450.1">
    <property type="nucleotide sequence ID" value="NZ_PTPZ01000001.1"/>
</dbReference>
<dbReference type="AlphaFoldDB" id="A0A2S7I7T6"/>
<name>A0A2S7I7T6_9FLAO</name>
<comment type="caution">
    <text evidence="2">The sequence shown here is derived from an EMBL/GenBank/DDBJ whole genome shotgun (WGS) entry which is preliminary data.</text>
</comment>
<evidence type="ECO:0000256" key="1">
    <source>
        <dbReference type="SAM" id="SignalP"/>
    </source>
</evidence>
<protein>
    <recommendedName>
        <fullName evidence="4">DUF5723 domain-containing protein</fullName>
    </recommendedName>
</protein>
<evidence type="ECO:0000313" key="2">
    <source>
        <dbReference type="EMBL" id="PPZ92640.1"/>
    </source>
</evidence>
<feature type="signal peptide" evidence="1">
    <location>
        <begin position="1"/>
        <end position="19"/>
    </location>
</feature>
<reference evidence="2 3" key="1">
    <citation type="submission" date="2018-02" db="EMBL/GenBank/DDBJ databases">
        <title>Draft genome sequence of bacterial isolates from marine environment.</title>
        <authorList>
            <person name="Singh S.K."/>
            <person name="Hill R."/>
            <person name="Major S."/>
            <person name="Cai H."/>
            <person name="Li Y."/>
        </authorList>
    </citation>
    <scope>NUCLEOTIDE SEQUENCE [LARGE SCALE GENOMIC DNA]</scope>
    <source>
        <strain evidence="2 3">IMET F</strain>
    </source>
</reference>
<proteinExistence type="predicted"/>
<gene>
    <name evidence="2" type="ORF">C3729_01105</name>
</gene>
<feature type="chain" id="PRO_5015566286" description="DUF5723 domain-containing protein" evidence="1">
    <location>
        <begin position="20"/>
        <end position="472"/>
    </location>
</feature>